<feature type="domain" description="C2H2-type" evidence="13">
    <location>
        <begin position="521"/>
        <end position="548"/>
    </location>
</feature>
<feature type="domain" description="C2H2-type" evidence="13">
    <location>
        <begin position="690"/>
        <end position="717"/>
    </location>
</feature>
<dbReference type="Ensembl" id="ENSSFOT00015047719.1">
    <property type="protein sequence ID" value="ENSSFOP00015039251.1"/>
    <property type="gene ID" value="ENSSFOG00015029875.1"/>
</dbReference>
<dbReference type="PANTHER" id="PTHR16515:SF58">
    <property type="entry name" value="ZINC FINGER PROTEIN 22"/>
    <property type="match status" value="1"/>
</dbReference>
<dbReference type="InterPro" id="IPR036236">
    <property type="entry name" value="Znf_C2H2_sf"/>
</dbReference>
<dbReference type="CDD" id="cd11657">
    <property type="entry name" value="TIN2_N"/>
    <property type="match status" value="1"/>
</dbReference>
<dbReference type="GO" id="GO:0043565">
    <property type="term" value="F:sequence-specific DNA binding"/>
    <property type="evidence" value="ECO:0007669"/>
    <property type="project" value="UniProtKB-ARBA"/>
</dbReference>
<reference evidence="14" key="3">
    <citation type="submission" date="2025-09" db="UniProtKB">
        <authorList>
            <consortium name="Ensembl"/>
        </authorList>
    </citation>
    <scope>IDENTIFICATION</scope>
</reference>
<evidence type="ECO:0000256" key="1">
    <source>
        <dbReference type="ARBA" id="ARBA00003767"/>
    </source>
</evidence>
<sequence>MKTESFPEKGSGDPCLSISTLRLLIPPLRLLSAAMWQVAQRRDVMHYGTLEEFVTLVTETLPELMCYRQRAQLILGLRAKLILELCRGEHPVDPQTIQPHLDRIRAPSDHSGHTDCSDAEVEASRANFWQLVQTLLKDPAEREHFFQEVFPVEYGPKYDTALQILVWELLSRLEQLLPVPDLAQTVSWLSDAPSVLEECLQSITAPEELRTLLQQYKCYGHMDTHATISSVDEFILASLSTPPFDRVVIAMKQADSEIHSETLHDSLTFLSPTSVSEEVEVETVIESTDFTEVDLTASLDQSEDTVREVESGIAEREEQVTESEGNGAEESIGKADEPNEEIEGSCRSKEENALTSELDNDKNELEATHESGAGPYSEYGSNSLQQEQERECHRASWEAQVATQEKAPLGGLDTAVVPVTEVPQNVVTVEYYEGSTLTSKRSGNRERTTELSSLVFACAICPFAHRNEMQLHQHIETAHPEEYDKLLRSEVNEAEVPHQQATPPKEPQSPTCAGTRAPKTHACFHCCKSFRSRSDLARHQQIHTGERPFPCSQCEKSFKNSWDRTRHERTHTGERPFHCSQCGKNFTQLGFLSLHRRRAHKGDCSYQCSVCGKNFAAPSDLARHRQSHAVRRQYRCTQCEKSYTRLSDLRRHQLNHTGERPHHCSECGKSFTQLWILAKHQRTHTGERPFQCSHCQKSFTQLSILIRHQRIHTGERPYHCSQCQKTFLSSGELSKHYKCHTEDRPYLCTQCGKGFKTKRTLNEHWRTHTGERPYHCSHCGKCFTKSTALTRHQLIHTGQRPHSCSQCGKTFLSSRELLLHQRSHTGERPYQCSQCEKSFRSSSDLTRHHRSHTGECPYSCSRCKKTFSCSTKLKRHLQIHAEEKPFQCLECGETFSRSCLLKTHQQVHTGKDC</sequence>
<feature type="domain" description="C2H2-type" evidence="13">
    <location>
        <begin position="886"/>
        <end position="913"/>
    </location>
</feature>
<dbReference type="PROSITE" id="PS50157">
    <property type="entry name" value="ZINC_FINGER_C2H2_2"/>
    <property type="match status" value="14"/>
</dbReference>
<dbReference type="FunFam" id="3.30.160.60:FF:001732">
    <property type="entry name" value="Zgc:162936"/>
    <property type="match status" value="1"/>
</dbReference>
<evidence type="ECO:0000256" key="3">
    <source>
        <dbReference type="ARBA" id="ARBA00022723"/>
    </source>
</evidence>
<dbReference type="FunFam" id="3.30.160.60:FF:000097">
    <property type="entry name" value="Zinc finger protein"/>
    <property type="match status" value="1"/>
</dbReference>
<dbReference type="FunFam" id="3.30.160.60:FF:000690">
    <property type="entry name" value="Zinc finger protein 354C"/>
    <property type="match status" value="2"/>
</dbReference>
<evidence type="ECO:0000256" key="10">
    <source>
        <dbReference type="ARBA" id="ARBA00023242"/>
    </source>
</evidence>
<feature type="domain" description="C2H2-type" evidence="13">
    <location>
        <begin position="718"/>
        <end position="745"/>
    </location>
</feature>
<evidence type="ECO:0000256" key="2">
    <source>
        <dbReference type="ARBA" id="ARBA00004123"/>
    </source>
</evidence>
<dbReference type="GO" id="GO:0008270">
    <property type="term" value="F:zinc ion binding"/>
    <property type="evidence" value="ECO:0007669"/>
    <property type="project" value="UniProtKB-KW"/>
</dbReference>
<feature type="domain" description="C2H2-type" evidence="13">
    <location>
        <begin position="634"/>
        <end position="661"/>
    </location>
</feature>
<keyword evidence="6" id="KW-0862">Zinc</keyword>
<dbReference type="Pfam" id="PF00096">
    <property type="entry name" value="zf-C2H2"/>
    <property type="match status" value="10"/>
</dbReference>
<feature type="domain" description="C2H2-type" evidence="13">
    <location>
        <begin position="577"/>
        <end position="605"/>
    </location>
</feature>
<feature type="domain" description="C2H2-type" evidence="13">
    <location>
        <begin position="774"/>
        <end position="801"/>
    </location>
</feature>
<protein>
    <submittedName>
        <fullName evidence="14">Zinc finger protein 135-like</fullName>
    </submittedName>
</protein>
<keyword evidence="3" id="KW-0479">Metal-binding</keyword>
<keyword evidence="15" id="KW-1185">Reference proteome</keyword>
<accession>A0A8C9SUS2</accession>
<dbReference type="Gene3D" id="3.30.160.60">
    <property type="entry name" value="Classic Zinc Finger"/>
    <property type="match status" value="14"/>
</dbReference>
<keyword evidence="4" id="KW-0677">Repeat</keyword>
<evidence type="ECO:0000313" key="14">
    <source>
        <dbReference type="Ensembl" id="ENSSFOP00015039251.1"/>
    </source>
</evidence>
<dbReference type="Pfam" id="PF14973">
    <property type="entry name" value="TINF2_N"/>
    <property type="match status" value="1"/>
</dbReference>
<feature type="region of interest" description="Disordered" evidence="12">
    <location>
        <begin position="299"/>
        <end position="395"/>
    </location>
</feature>
<dbReference type="FunFam" id="3.30.160.60:FF:000340">
    <property type="entry name" value="zinc finger protein 473 isoform X1"/>
    <property type="match status" value="1"/>
</dbReference>
<dbReference type="GeneID" id="108935909"/>
<dbReference type="InterPro" id="IPR050331">
    <property type="entry name" value="Zinc_finger"/>
</dbReference>
<dbReference type="GO" id="GO:0005634">
    <property type="term" value="C:nucleus"/>
    <property type="evidence" value="ECO:0007669"/>
    <property type="project" value="UniProtKB-SubCell"/>
</dbReference>
<feature type="domain" description="C2H2-type" evidence="13">
    <location>
        <begin position="606"/>
        <end position="633"/>
    </location>
</feature>
<dbReference type="FunFam" id="3.30.160.60:FF:001119">
    <property type="entry name" value="zinc finger protein 408"/>
    <property type="match status" value="1"/>
</dbReference>
<dbReference type="SMART" id="SM00355">
    <property type="entry name" value="ZnF_C2H2"/>
    <property type="match status" value="15"/>
</dbReference>
<evidence type="ECO:0000256" key="5">
    <source>
        <dbReference type="ARBA" id="ARBA00022771"/>
    </source>
</evidence>
<dbReference type="GeneTree" id="ENSGT00940000162179"/>
<keyword evidence="7" id="KW-0805">Transcription regulation</keyword>
<evidence type="ECO:0000313" key="15">
    <source>
        <dbReference type="Proteomes" id="UP000694397"/>
    </source>
</evidence>
<gene>
    <name evidence="14" type="primary">si:dkey-14d8.1</name>
</gene>
<feature type="domain" description="C2H2-type" evidence="13">
    <location>
        <begin position="802"/>
        <end position="829"/>
    </location>
</feature>
<proteinExistence type="predicted"/>
<keyword evidence="9" id="KW-0804">Transcription</keyword>
<dbReference type="Proteomes" id="UP000694397">
    <property type="component" value="Chromosome 5"/>
</dbReference>
<evidence type="ECO:0000259" key="13">
    <source>
        <dbReference type="PROSITE" id="PS50157"/>
    </source>
</evidence>
<dbReference type="GO" id="GO:0045893">
    <property type="term" value="P:positive regulation of DNA-templated transcription"/>
    <property type="evidence" value="ECO:0007669"/>
    <property type="project" value="UniProtKB-ARBA"/>
</dbReference>
<feature type="domain" description="C2H2-type" evidence="13">
    <location>
        <begin position="746"/>
        <end position="773"/>
    </location>
</feature>
<name>A0A8C9SUS2_SCLFO</name>
<dbReference type="FunFam" id="3.30.160.60:FF:001297">
    <property type="entry name" value="Zinc finger and SCAN domain-containing protein 2"/>
    <property type="match status" value="1"/>
</dbReference>
<organism evidence="14 15">
    <name type="scientific">Scleropages formosus</name>
    <name type="common">Asian bonytongue</name>
    <name type="synonym">Osteoglossum formosum</name>
    <dbReference type="NCBI Taxonomy" id="113540"/>
    <lineage>
        <taxon>Eukaryota</taxon>
        <taxon>Metazoa</taxon>
        <taxon>Chordata</taxon>
        <taxon>Craniata</taxon>
        <taxon>Vertebrata</taxon>
        <taxon>Euteleostomi</taxon>
        <taxon>Actinopterygii</taxon>
        <taxon>Neopterygii</taxon>
        <taxon>Teleostei</taxon>
        <taxon>Osteoglossocephala</taxon>
        <taxon>Osteoglossomorpha</taxon>
        <taxon>Osteoglossiformes</taxon>
        <taxon>Osteoglossidae</taxon>
        <taxon>Scleropages</taxon>
    </lineage>
</organism>
<feature type="domain" description="C2H2-type" evidence="13">
    <location>
        <begin position="858"/>
        <end position="885"/>
    </location>
</feature>
<feature type="domain" description="C2H2-type" evidence="13">
    <location>
        <begin position="662"/>
        <end position="689"/>
    </location>
</feature>
<comment type="function">
    <text evidence="1">May be involved in transcriptional regulation.</text>
</comment>
<dbReference type="FunFam" id="3.30.160.60:FF:000688">
    <property type="entry name" value="zinc finger protein 197 isoform X1"/>
    <property type="match status" value="1"/>
</dbReference>
<dbReference type="PANTHER" id="PTHR16515">
    <property type="entry name" value="PR DOMAIN ZINC FINGER PROTEIN"/>
    <property type="match status" value="1"/>
</dbReference>
<feature type="region of interest" description="Disordered" evidence="12">
    <location>
        <begin position="493"/>
        <end position="513"/>
    </location>
</feature>
<dbReference type="AlphaFoldDB" id="A0A8C9SUS2"/>
<dbReference type="GO" id="GO:0005694">
    <property type="term" value="C:chromosome"/>
    <property type="evidence" value="ECO:0007669"/>
    <property type="project" value="UniProtKB-ARBA"/>
</dbReference>
<dbReference type="KEGG" id="sfm:108935909"/>
<evidence type="ECO:0000256" key="6">
    <source>
        <dbReference type="ARBA" id="ARBA00022833"/>
    </source>
</evidence>
<dbReference type="OrthoDB" id="654211at2759"/>
<evidence type="ECO:0000256" key="7">
    <source>
        <dbReference type="ARBA" id="ARBA00023015"/>
    </source>
</evidence>
<evidence type="ECO:0000256" key="11">
    <source>
        <dbReference type="PROSITE-ProRule" id="PRU00042"/>
    </source>
</evidence>
<dbReference type="FunFam" id="3.30.160.60:FF:001325">
    <property type="entry name" value="zinc finger protein 200"/>
    <property type="match status" value="1"/>
</dbReference>
<keyword evidence="8" id="KW-0238">DNA-binding</keyword>
<reference evidence="14 15" key="1">
    <citation type="submission" date="2019-04" db="EMBL/GenBank/DDBJ databases">
        <authorList>
            <consortium name="Wellcome Sanger Institute Data Sharing"/>
        </authorList>
    </citation>
    <scope>NUCLEOTIDE SEQUENCE [LARGE SCALE GENOMIC DNA]</scope>
</reference>
<feature type="domain" description="C2H2-type" evidence="13">
    <location>
        <begin position="830"/>
        <end position="857"/>
    </location>
</feature>
<dbReference type="SUPFAM" id="SSF57667">
    <property type="entry name" value="beta-beta-alpha zinc fingers"/>
    <property type="match status" value="8"/>
</dbReference>
<dbReference type="GO" id="GO:0003690">
    <property type="term" value="F:double-stranded DNA binding"/>
    <property type="evidence" value="ECO:0007669"/>
    <property type="project" value="UniProtKB-ARBA"/>
</dbReference>
<dbReference type="PROSITE" id="PS00028">
    <property type="entry name" value="ZINC_FINGER_C2H2_1"/>
    <property type="match status" value="14"/>
</dbReference>
<comment type="subcellular location">
    <subcellularLocation>
        <location evidence="2">Nucleus</location>
    </subcellularLocation>
</comment>
<dbReference type="FunFam" id="3.30.160.60:FF:002343">
    <property type="entry name" value="Zinc finger protein 33A"/>
    <property type="match status" value="2"/>
</dbReference>
<evidence type="ECO:0000256" key="4">
    <source>
        <dbReference type="ARBA" id="ARBA00022737"/>
    </source>
</evidence>
<dbReference type="InterPro" id="IPR013087">
    <property type="entry name" value="Znf_C2H2_type"/>
</dbReference>
<dbReference type="FunFam" id="3.30.160.60:FF:000100">
    <property type="entry name" value="Zinc finger 45-like"/>
    <property type="match status" value="1"/>
</dbReference>
<dbReference type="FunFam" id="3.30.160.60:FF:000446">
    <property type="entry name" value="Zinc finger protein"/>
    <property type="match status" value="1"/>
</dbReference>
<evidence type="ECO:0000256" key="8">
    <source>
        <dbReference type="ARBA" id="ARBA00023125"/>
    </source>
</evidence>
<reference evidence="14" key="2">
    <citation type="submission" date="2025-08" db="UniProtKB">
        <authorList>
            <consortium name="Ensembl"/>
        </authorList>
    </citation>
    <scope>IDENTIFICATION</scope>
</reference>
<feature type="compositionally biased region" description="Basic and acidic residues" evidence="12">
    <location>
        <begin position="359"/>
        <end position="369"/>
    </location>
</feature>
<feature type="compositionally biased region" description="Basic and acidic residues" evidence="12">
    <location>
        <begin position="304"/>
        <end position="319"/>
    </location>
</feature>
<keyword evidence="10" id="KW-0539">Nucleus</keyword>
<feature type="domain" description="C2H2-type" evidence="13">
    <location>
        <begin position="549"/>
        <end position="576"/>
    </location>
</feature>
<evidence type="ECO:0000256" key="9">
    <source>
        <dbReference type="ARBA" id="ARBA00023163"/>
    </source>
</evidence>
<keyword evidence="5 11" id="KW-0863">Zinc-finger</keyword>
<evidence type="ECO:0000256" key="12">
    <source>
        <dbReference type="SAM" id="MobiDB-lite"/>
    </source>
</evidence>
<dbReference type="InterPro" id="IPR029400">
    <property type="entry name" value="TINF2_N"/>
</dbReference>